<evidence type="ECO:0000256" key="9">
    <source>
        <dbReference type="SAM" id="MobiDB-lite"/>
    </source>
</evidence>
<keyword evidence="5" id="KW-0418">Kinase</keyword>
<dbReference type="Pfam" id="PF00069">
    <property type="entry name" value="Pkinase"/>
    <property type="match status" value="1"/>
</dbReference>
<comment type="catalytic activity">
    <reaction evidence="7">
        <text>L-threonyl-[protein] + ATP = O-phospho-L-threonyl-[protein] + ADP + H(+)</text>
        <dbReference type="Rhea" id="RHEA:46608"/>
        <dbReference type="Rhea" id="RHEA-COMP:11060"/>
        <dbReference type="Rhea" id="RHEA-COMP:11605"/>
        <dbReference type="ChEBI" id="CHEBI:15378"/>
        <dbReference type="ChEBI" id="CHEBI:30013"/>
        <dbReference type="ChEBI" id="CHEBI:30616"/>
        <dbReference type="ChEBI" id="CHEBI:61977"/>
        <dbReference type="ChEBI" id="CHEBI:456216"/>
        <dbReference type="EC" id="2.7.11.1"/>
    </reaction>
</comment>
<feature type="compositionally biased region" description="Basic and acidic residues" evidence="9">
    <location>
        <begin position="278"/>
        <end position="289"/>
    </location>
</feature>
<evidence type="ECO:0000313" key="12">
    <source>
        <dbReference type="WBParaSite" id="snap_masked-unitig_28986-processed-gene-0.0-mRNA-1"/>
    </source>
</evidence>
<evidence type="ECO:0000259" key="10">
    <source>
        <dbReference type="PROSITE" id="PS50011"/>
    </source>
</evidence>
<proteinExistence type="predicted"/>
<dbReference type="CDD" id="cd00180">
    <property type="entry name" value="PKc"/>
    <property type="match status" value="1"/>
</dbReference>
<organism evidence="11 12">
    <name type="scientific">Macrostomum lignano</name>
    <dbReference type="NCBI Taxonomy" id="282301"/>
    <lineage>
        <taxon>Eukaryota</taxon>
        <taxon>Metazoa</taxon>
        <taxon>Spiralia</taxon>
        <taxon>Lophotrochozoa</taxon>
        <taxon>Platyhelminthes</taxon>
        <taxon>Rhabditophora</taxon>
        <taxon>Macrostomorpha</taxon>
        <taxon>Macrostomida</taxon>
        <taxon>Macrostomidae</taxon>
        <taxon>Macrostomum</taxon>
    </lineage>
</organism>
<keyword evidence="4" id="KW-0547">Nucleotide-binding</keyword>
<evidence type="ECO:0000256" key="2">
    <source>
        <dbReference type="ARBA" id="ARBA00022527"/>
    </source>
</evidence>
<protein>
    <recommendedName>
        <fullName evidence="1">non-specific serine/threonine protein kinase</fullName>
        <ecNumber evidence="1">2.7.11.1</ecNumber>
    </recommendedName>
</protein>
<comment type="catalytic activity">
    <reaction evidence="8">
        <text>L-seryl-[protein] + ATP = O-phospho-L-seryl-[protein] + ADP + H(+)</text>
        <dbReference type="Rhea" id="RHEA:17989"/>
        <dbReference type="Rhea" id="RHEA-COMP:9863"/>
        <dbReference type="Rhea" id="RHEA-COMP:11604"/>
        <dbReference type="ChEBI" id="CHEBI:15378"/>
        <dbReference type="ChEBI" id="CHEBI:29999"/>
        <dbReference type="ChEBI" id="CHEBI:30616"/>
        <dbReference type="ChEBI" id="CHEBI:83421"/>
        <dbReference type="ChEBI" id="CHEBI:456216"/>
        <dbReference type="EC" id="2.7.11.1"/>
    </reaction>
</comment>
<dbReference type="GO" id="GO:0004674">
    <property type="term" value="F:protein serine/threonine kinase activity"/>
    <property type="evidence" value="ECO:0007669"/>
    <property type="project" value="UniProtKB-KW"/>
</dbReference>
<dbReference type="PROSITE" id="PS50011">
    <property type="entry name" value="PROTEIN_KINASE_DOM"/>
    <property type="match status" value="1"/>
</dbReference>
<feature type="region of interest" description="Disordered" evidence="9">
    <location>
        <begin position="253"/>
        <end position="291"/>
    </location>
</feature>
<dbReference type="SUPFAM" id="SSF56112">
    <property type="entry name" value="Protein kinase-like (PK-like)"/>
    <property type="match status" value="1"/>
</dbReference>
<reference evidence="12" key="1">
    <citation type="submission" date="2016-11" db="UniProtKB">
        <authorList>
            <consortium name="WormBaseParasite"/>
        </authorList>
    </citation>
    <scope>IDENTIFICATION</scope>
</reference>
<dbReference type="InterPro" id="IPR011009">
    <property type="entry name" value="Kinase-like_dom_sf"/>
</dbReference>
<dbReference type="InterPro" id="IPR008271">
    <property type="entry name" value="Ser/Thr_kinase_AS"/>
</dbReference>
<dbReference type="Proteomes" id="UP000095280">
    <property type="component" value="Unplaced"/>
</dbReference>
<dbReference type="InterPro" id="IPR000719">
    <property type="entry name" value="Prot_kinase_dom"/>
</dbReference>
<evidence type="ECO:0000256" key="8">
    <source>
        <dbReference type="ARBA" id="ARBA00048679"/>
    </source>
</evidence>
<evidence type="ECO:0000256" key="7">
    <source>
        <dbReference type="ARBA" id="ARBA00047899"/>
    </source>
</evidence>
<evidence type="ECO:0000256" key="1">
    <source>
        <dbReference type="ARBA" id="ARBA00012513"/>
    </source>
</evidence>
<dbReference type="EC" id="2.7.11.1" evidence="1"/>
<keyword evidence="3" id="KW-0808">Transferase</keyword>
<evidence type="ECO:0000256" key="5">
    <source>
        <dbReference type="ARBA" id="ARBA00022777"/>
    </source>
</evidence>
<evidence type="ECO:0000256" key="6">
    <source>
        <dbReference type="ARBA" id="ARBA00022840"/>
    </source>
</evidence>
<dbReference type="PROSITE" id="PS00108">
    <property type="entry name" value="PROTEIN_KINASE_ST"/>
    <property type="match status" value="1"/>
</dbReference>
<dbReference type="SMART" id="SM00220">
    <property type="entry name" value="S_TKc"/>
    <property type="match status" value="1"/>
</dbReference>
<dbReference type="Gene3D" id="1.10.510.10">
    <property type="entry name" value="Transferase(Phosphotransferase) domain 1"/>
    <property type="match status" value="1"/>
</dbReference>
<dbReference type="GO" id="GO:0005737">
    <property type="term" value="C:cytoplasm"/>
    <property type="evidence" value="ECO:0007669"/>
    <property type="project" value="TreeGrafter"/>
</dbReference>
<accession>A0A1I8JQE5</accession>
<dbReference type="PANTHER" id="PTHR24361:SF433">
    <property type="entry name" value="PROTEIN KINASE DOMAIN-CONTAINING PROTEIN"/>
    <property type="match status" value="1"/>
</dbReference>
<feature type="domain" description="Protein kinase" evidence="10">
    <location>
        <begin position="293"/>
        <end position="506"/>
    </location>
</feature>
<name>A0A1I8JQE5_9PLAT</name>
<sequence>LRRPSRPCHWQWPAMAEHADHSQLSLFKCSRARSIISCLLHLSLPLKQSSCRPPGTQSALKPAAGQKKRIGLSRIKQISSATGRAQRFQSVTARLFAAAAELAKANSLEEEQSTQLKHRNAARKKLCTMATEMKRKLRGGAGGWRQPRKLAAKLCGEVGSQTSRAGRSVGKRLSQKCLDEERYQRASIGTLSTGHRVAGQSGPGFPPAASGSSKPLGLPLAALSADCRPHWSLSAVLATQTIFNGSRRRKTLPTALAAPRPAHELEQERPAAWADSGRTAEKDAPRRQLDPSFTDWDFISAGRQEAASSARGGFRPVAVKVLPLSGTGQSGKLQRAVEMEKRGVEILKRLSHPNILQFLKSRMGCTSSTELVSGHSLFELMQRQKKPFKESGVRDFSRQICSGLNFLHCQPEGAILHRDIKSSNIMLTNEGLIDFGLAKEIEKTCGLSTGFGPKAKTDDVWAFGCTVYELTAMQPPDGDQPIENIGILRFRKQKMPADCGRVLSRP</sequence>
<keyword evidence="11" id="KW-1185">Reference proteome</keyword>
<dbReference type="PANTHER" id="PTHR24361">
    <property type="entry name" value="MITOGEN-ACTIVATED KINASE KINASE KINASE"/>
    <property type="match status" value="1"/>
</dbReference>
<keyword evidence="6" id="KW-0067">ATP-binding</keyword>
<dbReference type="WBParaSite" id="snap_masked-unitig_28986-processed-gene-0.0-mRNA-1">
    <property type="protein sequence ID" value="snap_masked-unitig_28986-processed-gene-0.0-mRNA-1"/>
    <property type="gene ID" value="snap_masked-unitig_28986-processed-gene-0.0"/>
</dbReference>
<evidence type="ECO:0000256" key="3">
    <source>
        <dbReference type="ARBA" id="ARBA00022679"/>
    </source>
</evidence>
<dbReference type="InterPro" id="IPR053235">
    <property type="entry name" value="Ser_Thr_kinase"/>
</dbReference>
<evidence type="ECO:0000256" key="4">
    <source>
        <dbReference type="ARBA" id="ARBA00022741"/>
    </source>
</evidence>
<dbReference type="GO" id="GO:0005524">
    <property type="term" value="F:ATP binding"/>
    <property type="evidence" value="ECO:0007669"/>
    <property type="project" value="UniProtKB-KW"/>
</dbReference>
<dbReference type="AlphaFoldDB" id="A0A1I8JQE5"/>
<evidence type="ECO:0000313" key="11">
    <source>
        <dbReference type="Proteomes" id="UP000095280"/>
    </source>
</evidence>
<keyword evidence="2" id="KW-0723">Serine/threonine-protein kinase</keyword>